<dbReference type="Proteomes" id="UP001590951">
    <property type="component" value="Unassembled WGS sequence"/>
</dbReference>
<dbReference type="InterPro" id="IPR002316">
    <property type="entry name" value="Pro-tRNA-ligase_IIa"/>
</dbReference>
<comment type="similarity">
    <text evidence="1">Belongs to the class-II aminoacyl-tRNA synthetase family.</text>
</comment>
<evidence type="ECO:0000256" key="1">
    <source>
        <dbReference type="ARBA" id="ARBA00008226"/>
    </source>
</evidence>
<evidence type="ECO:0000256" key="8">
    <source>
        <dbReference type="ARBA" id="ARBA00029731"/>
    </source>
</evidence>
<dbReference type="SUPFAM" id="SSF55681">
    <property type="entry name" value="Class II aaRS and biotin synthetases"/>
    <property type="match status" value="1"/>
</dbReference>
<keyword evidence="7" id="KW-0030">Aminoacyl-tRNA synthetase</keyword>
<feature type="region of interest" description="Disordered" evidence="10">
    <location>
        <begin position="285"/>
        <end position="306"/>
    </location>
</feature>
<evidence type="ECO:0000256" key="4">
    <source>
        <dbReference type="ARBA" id="ARBA00022741"/>
    </source>
</evidence>
<dbReference type="Pfam" id="PF03129">
    <property type="entry name" value="HGTP_anticodon"/>
    <property type="match status" value="1"/>
</dbReference>
<evidence type="ECO:0000313" key="13">
    <source>
        <dbReference type="Proteomes" id="UP001590951"/>
    </source>
</evidence>
<evidence type="ECO:0000256" key="3">
    <source>
        <dbReference type="ARBA" id="ARBA00022598"/>
    </source>
</evidence>
<accession>A0ABR4AP90</accession>
<dbReference type="Pfam" id="PF00587">
    <property type="entry name" value="tRNA-synt_2b"/>
    <property type="match status" value="1"/>
</dbReference>
<comment type="caution">
    <text evidence="12">The sequence shown here is derived from an EMBL/GenBank/DDBJ whole genome shotgun (WGS) entry which is preliminary data.</text>
</comment>
<organism evidence="12 13">
    <name type="scientific">Lepraria finkii</name>
    <dbReference type="NCBI Taxonomy" id="1340010"/>
    <lineage>
        <taxon>Eukaryota</taxon>
        <taxon>Fungi</taxon>
        <taxon>Dikarya</taxon>
        <taxon>Ascomycota</taxon>
        <taxon>Pezizomycotina</taxon>
        <taxon>Lecanoromycetes</taxon>
        <taxon>OSLEUM clade</taxon>
        <taxon>Lecanoromycetidae</taxon>
        <taxon>Lecanorales</taxon>
        <taxon>Lecanorineae</taxon>
        <taxon>Stereocaulaceae</taxon>
        <taxon>Lepraria</taxon>
    </lineage>
</organism>
<evidence type="ECO:0000256" key="7">
    <source>
        <dbReference type="ARBA" id="ARBA00023146"/>
    </source>
</evidence>
<evidence type="ECO:0000313" key="12">
    <source>
        <dbReference type="EMBL" id="KAL2047562.1"/>
    </source>
</evidence>
<protein>
    <recommendedName>
        <fullName evidence="2">proline--tRNA ligase</fullName>
        <ecNumber evidence="2">6.1.1.15</ecNumber>
    </recommendedName>
    <alternativeName>
        <fullName evidence="8">Prolyl-tRNA synthetase</fullName>
    </alternativeName>
</protein>
<dbReference type="PROSITE" id="PS50862">
    <property type="entry name" value="AA_TRNA_LIGASE_II"/>
    <property type="match status" value="1"/>
</dbReference>
<sequence length="634" mass="70945">MKSFPQVQKALRSHNLSKISASFPRSKAGPSVHLRFYHEDGRRRVSAFWIPSGGIAKTKGEGKEDSHSLLIRAGFIRQAHAGLFQFLPLGLRVQEKIERLVDKHMSKLGGSKLSLSTFSSEDLWQKTGRLDRSSSELFRLMDRKGGKYLLSPTHEEEITSLVGSIVKSYKELPLRLYQISRKYRDEPRPRQGLLRTREFLMKDLYTFDSTPNEALETYKCVRQAYDTFFNEFKIPFLTAEAASGEMGGDLSHEYHFRTTKGEDNIISCTSCGYVANEELAQSGQNLSNSALESKNESPSSTRQVKNVDYTLHPPKDLETQAKYSNQWLGVTQNRSTIVQAFLPSEIEAQTTDGKQTRNTNINVHAIKGLFPELDLSVETPIEAFKQHWRLQQLVETGIAGLSEIPRILRIFDIRYSNILPSPDSITIDGLEVPVLHEHCKLTGAIDLVKIQWGDPCPRCDEGTLKVEPAVELGHTFHLGTRYSAPLNATIATKESQNEQTPMQMGCHGIGVSRLIAAVADSLADSKGLNWPRVMAPFEAVVLSGGDHEGDAVEVYDALAATSDSPIDAILDDRNKQLGWKIRDADLIGYPVIVVVGRDWKKGRKVEVQCRRLDSKELVPVGNLRAYVEGKLQQL</sequence>
<feature type="domain" description="Aminoacyl-transfer RNA synthetases class-II family profile" evidence="11">
    <location>
        <begin position="90"/>
        <end position="536"/>
    </location>
</feature>
<dbReference type="PRINTS" id="PR01046">
    <property type="entry name" value="TRNASYNTHPRO"/>
</dbReference>
<dbReference type="InterPro" id="IPR050062">
    <property type="entry name" value="Pro-tRNA_synthetase"/>
</dbReference>
<keyword evidence="3" id="KW-0436">Ligase</keyword>
<evidence type="ECO:0000256" key="2">
    <source>
        <dbReference type="ARBA" id="ARBA00012831"/>
    </source>
</evidence>
<evidence type="ECO:0000259" key="11">
    <source>
        <dbReference type="PROSITE" id="PS50862"/>
    </source>
</evidence>
<keyword evidence="5" id="KW-0067">ATP-binding</keyword>
<dbReference type="InterPro" id="IPR006195">
    <property type="entry name" value="aa-tRNA-synth_II"/>
</dbReference>
<evidence type="ECO:0000256" key="6">
    <source>
        <dbReference type="ARBA" id="ARBA00022917"/>
    </source>
</evidence>
<dbReference type="EC" id="6.1.1.15" evidence="2"/>
<feature type="compositionally biased region" description="Polar residues" evidence="10">
    <location>
        <begin position="285"/>
        <end position="304"/>
    </location>
</feature>
<keyword evidence="4" id="KW-0547">Nucleotide-binding</keyword>
<dbReference type="InterPro" id="IPR045864">
    <property type="entry name" value="aa-tRNA-synth_II/BPL/LPL"/>
</dbReference>
<keyword evidence="13" id="KW-1185">Reference proteome</keyword>
<reference evidence="12 13" key="1">
    <citation type="submission" date="2024-09" db="EMBL/GenBank/DDBJ databases">
        <title>Rethinking Asexuality: The Enigmatic Case of Functional Sexual Genes in Lepraria (Stereocaulaceae).</title>
        <authorList>
            <person name="Doellman M."/>
            <person name="Sun Y."/>
            <person name="Barcenas-Pena A."/>
            <person name="Lumbsch H.T."/>
            <person name="Grewe F."/>
        </authorList>
    </citation>
    <scope>NUCLEOTIDE SEQUENCE [LARGE SCALE GENOMIC DNA]</scope>
    <source>
        <strain evidence="12 13">Grewe 0041</strain>
    </source>
</reference>
<dbReference type="PANTHER" id="PTHR42753:SF2">
    <property type="entry name" value="PROLINE--TRNA LIGASE"/>
    <property type="match status" value="1"/>
</dbReference>
<dbReference type="InterPro" id="IPR004500">
    <property type="entry name" value="Pro-tRNA-synth_IIa_bac-type"/>
</dbReference>
<keyword evidence="6" id="KW-0648">Protein biosynthesis</keyword>
<dbReference type="Gene3D" id="3.40.50.800">
    <property type="entry name" value="Anticodon-binding domain"/>
    <property type="match status" value="1"/>
</dbReference>
<dbReference type="NCBIfam" id="TIGR00409">
    <property type="entry name" value="proS_fam_II"/>
    <property type="match status" value="1"/>
</dbReference>
<evidence type="ECO:0000256" key="5">
    <source>
        <dbReference type="ARBA" id="ARBA00022840"/>
    </source>
</evidence>
<name>A0ABR4AP90_9LECA</name>
<proteinExistence type="inferred from homology"/>
<comment type="catalytic activity">
    <reaction evidence="9">
        <text>tRNA(Pro) + L-proline + ATP = L-prolyl-tRNA(Pro) + AMP + diphosphate</text>
        <dbReference type="Rhea" id="RHEA:14305"/>
        <dbReference type="Rhea" id="RHEA-COMP:9700"/>
        <dbReference type="Rhea" id="RHEA-COMP:9702"/>
        <dbReference type="ChEBI" id="CHEBI:30616"/>
        <dbReference type="ChEBI" id="CHEBI:33019"/>
        <dbReference type="ChEBI" id="CHEBI:60039"/>
        <dbReference type="ChEBI" id="CHEBI:78442"/>
        <dbReference type="ChEBI" id="CHEBI:78532"/>
        <dbReference type="ChEBI" id="CHEBI:456215"/>
        <dbReference type="EC" id="6.1.1.15"/>
    </reaction>
</comment>
<gene>
    <name evidence="12" type="ORF">ABVK25_011420</name>
</gene>
<dbReference type="Gene3D" id="3.30.930.10">
    <property type="entry name" value="Bira Bifunctional Protein, Domain 2"/>
    <property type="match status" value="2"/>
</dbReference>
<dbReference type="SUPFAM" id="SSF52954">
    <property type="entry name" value="Class II aaRS ABD-related"/>
    <property type="match status" value="1"/>
</dbReference>
<evidence type="ECO:0000256" key="9">
    <source>
        <dbReference type="ARBA" id="ARBA00047671"/>
    </source>
</evidence>
<dbReference type="InterPro" id="IPR002314">
    <property type="entry name" value="aa-tRNA-synt_IIb"/>
</dbReference>
<dbReference type="PANTHER" id="PTHR42753">
    <property type="entry name" value="MITOCHONDRIAL RIBOSOME PROTEIN L39/PROLYL-TRNA LIGASE FAMILY MEMBER"/>
    <property type="match status" value="1"/>
</dbReference>
<dbReference type="InterPro" id="IPR004154">
    <property type="entry name" value="Anticodon-bd"/>
</dbReference>
<dbReference type="InterPro" id="IPR036621">
    <property type="entry name" value="Anticodon-bd_dom_sf"/>
</dbReference>
<dbReference type="EMBL" id="JBHFEH010000097">
    <property type="protein sequence ID" value="KAL2047562.1"/>
    <property type="molecule type" value="Genomic_DNA"/>
</dbReference>
<evidence type="ECO:0000256" key="10">
    <source>
        <dbReference type="SAM" id="MobiDB-lite"/>
    </source>
</evidence>